<dbReference type="OrthoDB" id="6430626at2759"/>
<organism evidence="2 3">
    <name type="scientific">Trichonephila inaurata madagascariensis</name>
    <dbReference type="NCBI Taxonomy" id="2747483"/>
    <lineage>
        <taxon>Eukaryota</taxon>
        <taxon>Metazoa</taxon>
        <taxon>Ecdysozoa</taxon>
        <taxon>Arthropoda</taxon>
        <taxon>Chelicerata</taxon>
        <taxon>Arachnida</taxon>
        <taxon>Araneae</taxon>
        <taxon>Araneomorphae</taxon>
        <taxon>Entelegynae</taxon>
        <taxon>Araneoidea</taxon>
        <taxon>Nephilidae</taxon>
        <taxon>Trichonephila</taxon>
        <taxon>Trichonephila inaurata</taxon>
    </lineage>
</organism>
<sequence>MFMLCESHSGYVWSIKIYVGKGTDVSEENKECSFFTQVVLALSKPLLNKGYCLTMDNYYNSPELKEMLLKSKTDFFGTLRPNRKDLPKQLKTEKLKKGDLLAYQRVESELDEEAVIMDEDGSIGVIILLVAVTTASDTGIGG</sequence>
<dbReference type="Pfam" id="PF13843">
    <property type="entry name" value="DDE_Tnp_1_7"/>
    <property type="match status" value="1"/>
</dbReference>
<dbReference type="EMBL" id="BMAV01024355">
    <property type="protein sequence ID" value="GFS32428.1"/>
    <property type="molecule type" value="Genomic_DNA"/>
</dbReference>
<evidence type="ECO:0000313" key="2">
    <source>
        <dbReference type="EMBL" id="GFS32428.1"/>
    </source>
</evidence>
<protein>
    <submittedName>
        <fullName evidence="2">PiggyBac transposable element-derived protein 4</fullName>
    </submittedName>
</protein>
<gene>
    <name evidence="2" type="primary">X975_14698</name>
    <name evidence="2" type="ORF">TNIN_445131</name>
</gene>
<feature type="domain" description="PiggyBac transposable element-derived protein" evidence="1">
    <location>
        <begin position="1"/>
        <end position="105"/>
    </location>
</feature>
<accession>A0A8X6M7M8</accession>
<keyword evidence="3" id="KW-1185">Reference proteome</keyword>
<dbReference type="PANTHER" id="PTHR46599:SF3">
    <property type="entry name" value="PIGGYBAC TRANSPOSABLE ELEMENT-DERIVED PROTEIN 4"/>
    <property type="match status" value="1"/>
</dbReference>
<name>A0A8X6M7M8_9ARAC</name>
<proteinExistence type="predicted"/>
<dbReference type="Proteomes" id="UP000886998">
    <property type="component" value="Unassembled WGS sequence"/>
</dbReference>
<evidence type="ECO:0000259" key="1">
    <source>
        <dbReference type="Pfam" id="PF13843"/>
    </source>
</evidence>
<dbReference type="PANTHER" id="PTHR46599">
    <property type="entry name" value="PIGGYBAC TRANSPOSABLE ELEMENT-DERIVED PROTEIN 4"/>
    <property type="match status" value="1"/>
</dbReference>
<dbReference type="InterPro" id="IPR029526">
    <property type="entry name" value="PGBD"/>
</dbReference>
<dbReference type="AlphaFoldDB" id="A0A8X6M7M8"/>
<comment type="caution">
    <text evidence="2">The sequence shown here is derived from an EMBL/GenBank/DDBJ whole genome shotgun (WGS) entry which is preliminary data.</text>
</comment>
<reference evidence="2" key="1">
    <citation type="submission" date="2020-08" db="EMBL/GenBank/DDBJ databases">
        <title>Multicomponent nature underlies the extraordinary mechanical properties of spider dragline silk.</title>
        <authorList>
            <person name="Kono N."/>
            <person name="Nakamura H."/>
            <person name="Mori M."/>
            <person name="Yoshida Y."/>
            <person name="Ohtoshi R."/>
            <person name="Malay A.D."/>
            <person name="Moran D.A.P."/>
            <person name="Tomita M."/>
            <person name="Numata K."/>
            <person name="Arakawa K."/>
        </authorList>
    </citation>
    <scope>NUCLEOTIDE SEQUENCE</scope>
</reference>
<evidence type="ECO:0000313" key="3">
    <source>
        <dbReference type="Proteomes" id="UP000886998"/>
    </source>
</evidence>